<organism evidence="5 6">
    <name type="scientific">Paenibacillus silvae</name>
    <dbReference type="NCBI Taxonomy" id="1325358"/>
    <lineage>
        <taxon>Bacteria</taxon>
        <taxon>Bacillati</taxon>
        <taxon>Bacillota</taxon>
        <taxon>Bacilli</taxon>
        <taxon>Bacillales</taxon>
        <taxon>Paenibacillaceae</taxon>
        <taxon>Paenibacillus</taxon>
    </lineage>
</organism>
<feature type="domain" description="Alpha-L-rhamnosidase six-hairpin glycosidase" evidence="2">
    <location>
        <begin position="592"/>
        <end position="933"/>
    </location>
</feature>
<feature type="domain" description="Alpha-L-rhamnosidase C-terminal" evidence="3">
    <location>
        <begin position="935"/>
        <end position="1006"/>
    </location>
</feature>
<feature type="domain" description="Alpha-L-rhamnosidase" evidence="4">
    <location>
        <begin position="257"/>
        <end position="394"/>
    </location>
</feature>
<dbReference type="Gene3D" id="1.50.10.10">
    <property type="match status" value="1"/>
</dbReference>
<dbReference type="Pfam" id="PF05592">
    <property type="entry name" value="Bac_rhamnosid"/>
    <property type="match status" value="1"/>
</dbReference>
<dbReference type="InterPro" id="IPR008979">
    <property type="entry name" value="Galactose-bd-like_sf"/>
</dbReference>
<dbReference type="Gene3D" id="2.60.420.10">
    <property type="entry name" value="Maltose phosphorylase, domain 3"/>
    <property type="match status" value="1"/>
</dbReference>
<dbReference type="Pfam" id="PF21557">
    <property type="entry name" value="RhaB_D2"/>
    <property type="match status" value="1"/>
</dbReference>
<dbReference type="InterPro" id="IPR012341">
    <property type="entry name" value="6hp_glycosidase-like_sf"/>
</dbReference>
<dbReference type="InterPro" id="IPR035396">
    <property type="entry name" value="Bac_rhamnosid6H"/>
</dbReference>
<dbReference type="GO" id="GO:0005975">
    <property type="term" value="P:carbohydrate metabolic process"/>
    <property type="evidence" value="ECO:0007669"/>
    <property type="project" value="InterPro"/>
</dbReference>
<gene>
    <name evidence="5" type="ORF">DN757_18875</name>
</gene>
<dbReference type="Pfam" id="PF17389">
    <property type="entry name" value="Bac_rhamnosid6H"/>
    <property type="match status" value="1"/>
</dbReference>
<dbReference type="SUPFAM" id="SSF48208">
    <property type="entry name" value="Six-hairpin glycosidases"/>
    <property type="match status" value="1"/>
</dbReference>
<dbReference type="Gene3D" id="2.60.120.260">
    <property type="entry name" value="Galactose-binding domain-like"/>
    <property type="match status" value="3"/>
</dbReference>
<dbReference type="SUPFAM" id="SSF49785">
    <property type="entry name" value="Galactose-binding domain-like"/>
    <property type="match status" value="1"/>
</dbReference>
<dbReference type="EMBL" id="QKWW01000055">
    <property type="protein sequence ID" value="PZT54097.1"/>
    <property type="molecule type" value="Genomic_DNA"/>
</dbReference>
<dbReference type="InterPro" id="IPR008902">
    <property type="entry name" value="Rhamnosid_concanavalin"/>
</dbReference>
<dbReference type="InterPro" id="IPR048653">
    <property type="entry name" value="RhaB_D2"/>
</dbReference>
<dbReference type="InterPro" id="IPR035398">
    <property type="entry name" value="Bac_rhamnosid_C"/>
</dbReference>
<dbReference type="PANTHER" id="PTHR34987">
    <property type="entry name" value="C, PUTATIVE (AFU_ORTHOLOGUE AFUA_3G02880)-RELATED"/>
    <property type="match status" value="1"/>
</dbReference>
<protein>
    <submittedName>
        <fullName evidence="5">Alpha-L-rhamnosidase</fullName>
    </submittedName>
</protein>
<name>A0A2W6NDN2_9BACL</name>
<dbReference type="PANTHER" id="PTHR34987:SF2">
    <property type="entry name" value="B, PUTATIVE (AFU_ORTHOLOGUE AFUA_7G05040)-RELATED"/>
    <property type="match status" value="1"/>
</dbReference>
<proteinExistence type="predicted"/>
<accession>A0A2W6NDN2</accession>
<evidence type="ECO:0000313" key="6">
    <source>
        <dbReference type="Proteomes" id="UP000249204"/>
    </source>
</evidence>
<evidence type="ECO:0000259" key="1">
    <source>
        <dbReference type="Pfam" id="PF05592"/>
    </source>
</evidence>
<evidence type="ECO:0000259" key="4">
    <source>
        <dbReference type="Pfam" id="PF21557"/>
    </source>
</evidence>
<dbReference type="Pfam" id="PF17390">
    <property type="entry name" value="Bac_rhamnosid_C"/>
    <property type="match status" value="1"/>
</dbReference>
<dbReference type="InterPro" id="IPR008928">
    <property type="entry name" value="6-hairpin_glycosidase_sf"/>
</dbReference>
<sequence length="1014" mass="114377">METDQTAACCQKSVDYPHKEERTFDWKAHWIWGGTEKLPRNEWRCFRREFELQTWEGNSAQVTITADAKYVLYVNGIQCGRGPNRSWPFELDYHVHEVGHLLHAGSNTLAIIVISYGVATFSYVPGRGGLLAQLDSVVYGIEEQVKYRNNIISTDCSWQTAIHAGHEQRSPRMSCQLAFSEQMDGRHWCNEWLAAGFNKTNSSSYMLWENAIIIGEPGDSPWLNLKPSDIPDLTEQEVWPVRVESFKEVTPISRTCFLDIRQAMEPAGAYHANPVTFAGYAVTIIHSFEAGEATIGFVGFPALNGIALNGVFYPVTAMEGEKPQRFQRVQLNEGENLLLFELAGSDHGGGLHFGIDSLVKFELVSPLGAALTNSAFALIGPFVKRVHIDHKPENDDTSLKSYRIFGGDQELDENAFVGADIFLRCRTMKAASELESAKAWLSPFPVELISEASVFVSSIWKRSSIAKPVSEELHRVCFSNQQCTQLPACMESGYELMLDFGMEYSGFLRFEVDAPEGTVIDLYGLEYMDNERRQDTFGLDNTLRYICREGRQIYESPIRRGLRYLMVTVQGASRAVRLFRVQMLQSNYPLSEIGRFNSSDPLLNEVWKISKHTAKLCMEDTFVDCPAYEQAFWVGDSRNEALINYYLFGAKDIVKRCLQLVPGSSYETPLYMDQLPSGWSSVIPNWTFFWVTACLEYVNYTGSKQFANDIWPKVRFTLDHYLQHVDSKGLLTIQAWNFLDWSPMEQPNEGTVTHQNVVFARTLADAASLAELAGEKAAGDVYRQASESLSKAINQYLWSEERQAYVDCIYADGAYSCSFSMQTQVMALITNVAAGSRCEQLSSYMVSPPEDFVAIGSPFMAFFYYEALIRIGRTDLVLEDIRKNFGEMIKYEATTCWELYPGFVENRPNPKDLTRSHCHAWSAAPGYFMGAYVLGIKPTKVGWGAVQIAPHPGNLDWAKGTVPLPGGGRMDVNWSIREENGQRIFRLEVIAPKGIEVELVVPEGYQAECIQSWL</sequence>
<dbReference type="AlphaFoldDB" id="A0A2W6NDN2"/>
<evidence type="ECO:0000313" key="5">
    <source>
        <dbReference type="EMBL" id="PZT54097.1"/>
    </source>
</evidence>
<feature type="domain" description="Alpha-L-rhamnosidase concanavalin-like" evidence="1">
    <location>
        <begin position="495"/>
        <end position="570"/>
    </location>
</feature>
<evidence type="ECO:0000259" key="3">
    <source>
        <dbReference type="Pfam" id="PF17390"/>
    </source>
</evidence>
<reference evidence="5 6" key="1">
    <citation type="submission" date="2018-06" db="EMBL/GenBank/DDBJ databases">
        <title>Isolation of heavy metals resistant Paenibacillus silvae NC2 from Gold-Copper mine in ZiJin, China.</title>
        <authorList>
            <person name="Xu J."/>
            <person name="Mazhar H.S."/>
            <person name="Rensing C."/>
        </authorList>
    </citation>
    <scope>NUCLEOTIDE SEQUENCE [LARGE SCALE GENOMIC DNA]</scope>
    <source>
        <strain evidence="5 6">NC2</strain>
    </source>
</reference>
<evidence type="ECO:0000259" key="2">
    <source>
        <dbReference type="Pfam" id="PF17389"/>
    </source>
</evidence>
<comment type="caution">
    <text evidence="5">The sequence shown here is derived from an EMBL/GenBank/DDBJ whole genome shotgun (WGS) entry which is preliminary data.</text>
</comment>
<dbReference type="Proteomes" id="UP000249204">
    <property type="component" value="Unassembled WGS sequence"/>
</dbReference>